<dbReference type="PIRSF" id="PIRSF000337">
    <property type="entry name" value="NTA_MOA"/>
    <property type="match status" value="1"/>
</dbReference>
<gene>
    <name evidence="8" type="ORF">HGA02_12200</name>
</gene>
<dbReference type="Gene3D" id="3.20.20.30">
    <property type="entry name" value="Luciferase-like domain"/>
    <property type="match status" value="1"/>
</dbReference>
<keyword evidence="3" id="KW-0560">Oxidoreductase</keyword>
<dbReference type="InterPro" id="IPR051260">
    <property type="entry name" value="Diverse_substr_monoxygenases"/>
</dbReference>
<dbReference type="Proteomes" id="UP000777774">
    <property type="component" value="Unassembled WGS sequence"/>
</dbReference>
<dbReference type="CDD" id="cd01095">
    <property type="entry name" value="Nitrilotriacetate_monoxgenase"/>
    <property type="match status" value="1"/>
</dbReference>
<name>A0ABX1K5H9_9CELL</name>
<evidence type="ECO:0000256" key="1">
    <source>
        <dbReference type="ARBA" id="ARBA00022630"/>
    </source>
</evidence>
<comment type="caution">
    <text evidence="8">The sequence shown here is derived from an EMBL/GenBank/DDBJ whole genome shotgun (WGS) entry which is preliminary data.</text>
</comment>
<accession>A0ABX1K5H9</accession>
<dbReference type="InterPro" id="IPR036661">
    <property type="entry name" value="Luciferase-like_sf"/>
</dbReference>
<proteinExistence type="inferred from homology"/>
<evidence type="ECO:0000256" key="2">
    <source>
        <dbReference type="ARBA" id="ARBA00022643"/>
    </source>
</evidence>
<keyword evidence="2" id="KW-0288">FMN</keyword>
<dbReference type="PANTHER" id="PTHR30011">
    <property type="entry name" value="ALKANESULFONATE MONOOXYGENASE-RELATED"/>
    <property type="match status" value="1"/>
</dbReference>
<evidence type="ECO:0000313" key="9">
    <source>
        <dbReference type="Proteomes" id="UP000777774"/>
    </source>
</evidence>
<dbReference type="EMBL" id="JAAXOY010000311">
    <property type="protein sequence ID" value="NKY40263.1"/>
    <property type="molecule type" value="Genomic_DNA"/>
</dbReference>
<dbReference type="PANTHER" id="PTHR30011:SF16">
    <property type="entry name" value="C2H2 FINGER DOMAIN TRANSCRIPTION FACTOR (EUROFUNG)-RELATED"/>
    <property type="match status" value="1"/>
</dbReference>
<protein>
    <submittedName>
        <fullName evidence="8">LLM class flavin-dependent oxidoreductase</fullName>
    </submittedName>
</protein>
<dbReference type="SUPFAM" id="SSF51679">
    <property type="entry name" value="Bacterial luciferase-like"/>
    <property type="match status" value="1"/>
</dbReference>
<keyword evidence="4" id="KW-0503">Monooxygenase</keyword>
<feature type="domain" description="Luciferase-like" evidence="7">
    <location>
        <begin position="34"/>
        <end position="388"/>
    </location>
</feature>
<evidence type="ECO:0000256" key="4">
    <source>
        <dbReference type="ARBA" id="ARBA00023033"/>
    </source>
</evidence>
<reference evidence="8 9" key="1">
    <citation type="submission" date="2020-04" db="EMBL/GenBank/DDBJ databases">
        <title>MicrobeNet Type strains.</title>
        <authorList>
            <person name="Nicholson A.C."/>
        </authorList>
    </citation>
    <scope>NUCLEOTIDE SEQUENCE [LARGE SCALE GENOMIC DNA]</scope>
    <source>
        <strain evidence="8 9">ATCC BAA-787</strain>
    </source>
</reference>
<evidence type="ECO:0000259" key="7">
    <source>
        <dbReference type="Pfam" id="PF00296"/>
    </source>
</evidence>
<organism evidence="8 9">
    <name type="scientific">Cellulomonas septica</name>
    <dbReference type="NCBI Taxonomy" id="285080"/>
    <lineage>
        <taxon>Bacteria</taxon>
        <taxon>Bacillati</taxon>
        <taxon>Actinomycetota</taxon>
        <taxon>Actinomycetes</taxon>
        <taxon>Micrococcales</taxon>
        <taxon>Cellulomonadaceae</taxon>
        <taxon>Cellulomonas</taxon>
    </lineage>
</organism>
<evidence type="ECO:0000256" key="5">
    <source>
        <dbReference type="ARBA" id="ARBA00033748"/>
    </source>
</evidence>
<dbReference type="Pfam" id="PF00296">
    <property type="entry name" value="Bac_luciferase"/>
    <property type="match status" value="1"/>
</dbReference>
<sequence length="483" mass="52537">MTAGRAGRQLHLNLFVYPGGHHEAAWRYPASSPERVLDLAYYVDLARAAEAARFDGLFLADGPSLADNIAYATRFRLEPFTLLSAIAASTTHLGLIGTASTTYSEPYNLARQLAGLDHVSGGRAGWNIVTTGAPGAAQNFGLDEHPAHADRYARADEFLDVVTALWDSWEDDAVVGDPASGRYADTDRIHRIDHVGPHFAVRGPLNTPRTPQGRPVYVQAGTSHDGRAFAARWADAVFAAHQTLDEAQAYYADVRRRAAADGRDPDDLLVLPGISPYLGSTEAEARALQRDLDELTQPAYSIDLLRRLVGVELTEAELDLPFPVERIDVSDDRAESSRFRLVRDLAERERPTSRALLHRLAGARGHKLVVGTPEQVADVIETWFTRGAADGFNVMPPYLTGGFTDFAEHVVPILEARGLFRREYAGTTLREHYGLTRPRSQFTTRRAALAAVPTQTARDAAPTAAAATVAGPAPEPVTRGVHA</sequence>
<comment type="similarity">
    <text evidence="5">Belongs to the NtaA/SnaA/DszA monooxygenase family.</text>
</comment>
<evidence type="ECO:0000256" key="3">
    <source>
        <dbReference type="ARBA" id="ARBA00023002"/>
    </source>
</evidence>
<feature type="region of interest" description="Disordered" evidence="6">
    <location>
        <begin position="460"/>
        <end position="483"/>
    </location>
</feature>
<keyword evidence="9" id="KW-1185">Reference proteome</keyword>
<dbReference type="NCBIfam" id="TIGR03860">
    <property type="entry name" value="FMN_nitrolo"/>
    <property type="match status" value="1"/>
</dbReference>
<dbReference type="InterPro" id="IPR016215">
    <property type="entry name" value="NTA_MOA"/>
</dbReference>
<evidence type="ECO:0000313" key="8">
    <source>
        <dbReference type="EMBL" id="NKY40263.1"/>
    </source>
</evidence>
<dbReference type="RefSeq" id="WP_168679235.1">
    <property type="nucleotide sequence ID" value="NZ_JAAXOY010000311.1"/>
</dbReference>
<keyword evidence="1" id="KW-0285">Flavoprotein</keyword>
<evidence type="ECO:0000256" key="6">
    <source>
        <dbReference type="SAM" id="MobiDB-lite"/>
    </source>
</evidence>
<dbReference type="InterPro" id="IPR011251">
    <property type="entry name" value="Luciferase-like_dom"/>
</dbReference>